<dbReference type="Proteomes" id="UP001596135">
    <property type="component" value="Unassembled WGS sequence"/>
</dbReference>
<dbReference type="PANTHER" id="PTHR30313">
    <property type="entry name" value="DNA PRIMASE"/>
    <property type="match status" value="1"/>
</dbReference>
<dbReference type="RefSeq" id="WP_379156893.1">
    <property type="nucleotide sequence ID" value="NZ_JBHSRJ010000006.1"/>
</dbReference>
<protein>
    <submittedName>
        <fullName evidence="3">Toprim domain-containing protein</fullName>
    </submittedName>
</protein>
<organism evidence="3 4">
    <name type="scientific">Nocardioides hankookensis</name>
    <dbReference type="NCBI Taxonomy" id="443157"/>
    <lineage>
        <taxon>Bacteria</taxon>
        <taxon>Bacillati</taxon>
        <taxon>Actinomycetota</taxon>
        <taxon>Actinomycetes</taxon>
        <taxon>Propionibacteriales</taxon>
        <taxon>Nocardioidaceae</taxon>
        <taxon>Nocardioides</taxon>
    </lineage>
</organism>
<dbReference type="InterPro" id="IPR013264">
    <property type="entry name" value="DNAG_N"/>
</dbReference>
<dbReference type="PANTHER" id="PTHR30313:SF2">
    <property type="entry name" value="DNA PRIMASE"/>
    <property type="match status" value="1"/>
</dbReference>
<sequence length="539" mass="56660">MSTPERRSPEPSGSGQRRAPIPFIALRDTHPVVEVLGRMGIDPPASHAATPDREFRVSAAALGFGHGRDDSQGVLIKPASPSHCWWAFRDGRGGDVVELVRAVTGTSLREAVAVLEQGGPIAVNRDTSVGVGPDGRVAAQGGSYEAPDLDRTPAERVLAVNAEAWRYLTLPRLAERARAYVVYRGVDVSGLEVLEDASGGPLVGHTPKSPTGLVDQLRRAGFTEDEMVDAGWAARRTGDVPAAGVIIDRFRARILVPFKTESGEVVGVAARAVSWADGDRRPKYLNHPRTVVFDKSEALYRPTEHQVHRRGSAVVVEGTLDALAIASSAAAAGMSEHFAPCSQSGLSLTPAVAHRVAAISTRPPIVCGDPDPSGQAATARWATSTMAGLHREVLAVTLPAGMDPLDWLRTEGPVGLLAFSSYGLVDDDSTASPRPRSAGAVVAIRELDAALDAAQPASGRAVESHEVVGAVVPRLGQLAAHVPGEARHRFAVGAADVLAERIDGRPRDWYVDQITGWSTTRVSAAWGAGLGVSDGIAPA</sequence>
<dbReference type="Gene3D" id="3.40.1360.10">
    <property type="match status" value="1"/>
</dbReference>
<reference evidence="4" key="1">
    <citation type="journal article" date="2019" name="Int. J. Syst. Evol. Microbiol.">
        <title>The Global Catalogue of Microorganisms (GCM) 10K type strain sequencing project: providing services to taxonomists for standard genome sequencing and annotation.</title>
        <authorList>
            <consortium name="The Broad Institute Genomics Platform"/>
            <consortium name="The Broad Institute Genome Sequencing Center for Infectious Disease"/>
            <person name="Wu L."/>
            <person name="Ma J."/>
        </authorList>
    </citation>
    <scope>NUCLEOTIDE SEQUENCE [LARGE SCALE GENOMIC DNA]</scope>
    <source>
        <strain evidence="4">CCUG 54522</strain>
    </source>
</reference>
<dbReference type="EMBL" id="JBHSRJ010000006">
    <property type="protein sequence ID" value="MFC6044817.1"/>
    <property type="molecule type" value="Genomic_DNA"/>
</dbReference>
<keyword evidence="4" id="KW-1185">Reference proteome</keyword>
<evidence type="ECO:0000313" key="3">
    <source>
        <dbReference type="EMBL" id="MFC6044817.1"/>
    </source>
</evidence>
<accession>A0ABW1LNH5</accession>
<feature type="domain" description="DNA primase DNAG catalytic core N-terminal" evidence="2">
    <location>
        <begin position="203"/>
        <end position="301"/>
    </location>
</feature>
<comment type="caution">
    <text evidence="3">The sequence shown here is derived from an EMBL/GenBank/DDBJ whole genome shotgun (WGS) entry which is preliminary data.</text>
</comment>
<dbReference type="Pfam" id="PF13155">
    <property type="entry name" value="Toprim_2"/>
    <property type="match status" value="1"/>
</dbReference>
<evidence type="ECO:0000313" key="4">
    <source>
        <dbReference type="Proteomes" id="UP001596135"/>
    </source>
</evidence>
<dbReference type="Pfam" id="PF08275">
    <property type="entry name" value="DNAG_N"/>
    <property type="match status" value="1"/>
</dbReference>
<dbReference type="SUPFAM" id="SSF56731">
    <property type="entry name" value="DNA primase core"/>
    <property type="match status" value="1"/>
</dbReference>
<dbReference type="InterPro" id="IPR050219">
    <property type="entry name" value="DnaG_primase"/>
</dbReference>
<evidence type="ECO:0000256" key="1">
    <source>
        <dbReference type="SAM" id="MobiDB-lite"/>
    </source>
</evidence>
<evidence type="ECO:0000259" key="2">
    <source>
        <dbReference type="Pfam" id="PF08275"/>
    </source>
</evidence>
<name>A0ABW1LNH5_9ACTN</name>
<gene>
    <name evidence="3" type="ORF">ACFPYL_17135</name>
</gene>
<feature type="region of interest" description="Disordered" evidence="1">
    <location>
        <begin position="1"/>
        <end position="21"/>
    </location>
</feature>
<proteinExistence type="predicted"/>
<dbReference type="InterPro" id="IPR037068">
    <property type="entry name" value="DNA_primase_core_N_sf"/>
</dbReference>
<dbReference type="Gene3D" id="3.90.980.10">
    <property type="entry name" value="DNA primase, catalytic core, N-terminal domain"/>
    <property type="match status" value="1"/>
</dbReference>